<feature type="signal peptide" evidence="1">
    <location>
        <begin position="1"/>
        <end position="25"/>
    </location>
</feature>
<gene>
    <name evidence="2" type="ORF">CWM47_34245</name>
</gene>
<name>A0A2K8Z9B7_9BACT</name>
<evidence type="ECO:0008006" key="4">
    <source>
        <dbReference type="Google" id="ProtNLM"/>
    </source>
</evidence>
<dbReference type="EMBL" id="CP025096">
    <property type="protein sequence ID" value="AUD06462.1"/>
    <property type="molecule type" value="Genomic_DNA"/>
</dbReference>
<dbReference type="Proteomes" id="UP000232883">
    <property type="component" value="Chromosome"/>
</dbReference>
<protein>
    <recommendedName>
        <fullName evidence="4">DUF541 domain-containing protein</fullName>
    </recommendedName>
</protein>
<dbReference type="KEGG" id="spir:CWM47_34245"/>
<keyword evidence="3" id="KW-1185">Reference proteome</keyword>
<evidence type="ECO:0000256" key="1">
    <source>
        <dbReference type="SAM" id="SignalP"/>
    </source>
</evidence>
<evidence type="ECO:0000313" key="2">
    <source>
        <dbReference type="EMBL" id="AUD06462.1"/>
    </source>
</evidence>
<proteinExistence type="predicted"/>
<dbReference type="AlphaFoldDB" id="A0A2K8Z9B7"/>
<dbReference type="RefSeq" id="WP_100993005.1">
    <property type="nucleotide sequence ID" value="NZ_CP025096.1"/>
</dbReference>
<reference evidence="2 3" key="1">
    <citation type="submission" date="2017-11" db="EMBL/GenBank/DDBJ databases">
        <title>Taxonomic description and genome sequences of Spirosoma HA7 sp. nov., isolated from pollen microhabitat of Corylus avellana.</title>
        <authorList>
            <person name="Ambika Manirajan B."/>
            <person name="Suarez C."/>
            <person name="Ratering S."/>
            <person name="Geissler-Plaum R."/>
            <person name="Cardinale M."/>
            <person name="Sylvia S."/>
        </authorList>
    </citation>
    <scope>NUCLEOTIDE SEQUENCE [LARGE SCALE GENOMIC DNA]</scope>
    <source>
        <strain evidence="2 3">HA7</strain>
    </source>
</reference>
<evidence type="ECO:0000313" key="3">
    <source>
        <dbReference type="Proteomes" id="UP000232883"/>
    </source>
</evidence>
<keyword evidence="1" id="KW-0732">Signal</keyword>
<sequence>MKANIKTTLVCLLVTGLSGPPLCRAQNTNIPAPNTLYNTSTGTGWVTREIDNLLKAGPGEMMAGISGYDLNVGDLISEYVEKEIRKAIAEAVGEALVYAPVGVPVTMELYDAFISEKNNELAEEIDKVKRLMKDAMSRNIKSKYQEYAVQYEKFASKARQGEAIKNSIRNAGLKQDITTLFGDFAKVTGVYYYPSSNQKIFEQGVDPSLTFAMTAAAIDLNNGDALRSKQALSSAEFDPSDRTSTELVAMTPYERMKLRQQVSKEVMKRKRALMAIVASSNANMKYKFRKLNQKSYSQQISLPSTKL</sequence>
<organism evidence="2 3">
    <name type="scientific">Spirosoma pollinicola</name>
    <dbReference type="NCBI Taxonomy" id="2057025"/>
    <lineage>
        <taxon>Bacteria</taxon>
        <taxon>Pseudomonadati</taxon>
        <taxon>Bacteroidota</taxon>
        <taxon>Cytophagia</taxon>
        <taxon>Cytophagales</taxon>
        <taxon>Cytophagaceae</taxon>
        <taxon>Spirosoma</taxon>
    </lineage>
</organism>
<dbReference type="OrthoDB" id="927161at2"/>
<feature type="chain" id="PRO_5014668858" description="DUF541 domain-containing protein" evidence="1">
    <location>
        <begin position="26"/>
        <end position="307"/>
    </location>
</feature>
<accession>A0A2K8Z9B7</accession>